<evidence type="ECO:0000313" key="2">
    <source>
        <dbReference type="EMBL" id="QEG36490.1"/>
    </source>
</evidence>
<name>A0A5B9QFP5_9BACT</name>
<keyword evidence="3" id="KW-1185">Reference proteome</keyword>
<dbReference type="Proteomes" id="UP000323917">
    <property type="component" value="Chromosome"/>
</dbReference>
<keyword evidence="1" id="KW-1133">Transmembrane helix</keyword>
<feature type="transmembrane region" description="Helical" evidence="1">
    <location>
        <begin position="12"/>
        <end position="34"/>
    </location>
</feature>
<dbReference type="RefSeq" id="WP_148074829.1">
    <property type="nucleotide sequence ID" value="NZ_CP042913.1"/>
</dbReference>
<sequence>MFLTSKRFWKRVGYGFLILIGVFILAYAALSLWANRLSARLEALRAEGEPTSIAELAPAPVPGEENGAAYLKEIALEIEAFAKDESKFYESPLGKMYEKSEDKGEKPSPEVVAEILKILDKHSAIELILRQAIECPNYASRLDYSQDFQPFLAMLLNSAQNLRSAVRMLDWKSRVLLVEGNIPEAVETGLLVFQLSQLQEQEPALVNGLVAVALRGMGTQIINRALRAGPLDLDLRKSLDAELATHDQLDWFIRNLKTERAVNLSAAVDLFPSFPMTWQGTMLQGDMIYFYENLLPFVSEPYYVSAKKLSNLQRDSYSTPISNSLIGLLFPALESAQIAANRDLALIRSLRVLNALQAYQAVHSKEATTIPDLDLPESATIDPFDGKPLKLKWTDEGWIVYSVFKNGVDDGGLFDKQQDIGLRPNGLLP</sequence>
<accession>A0A5B9QFP5</accession>
<protein>
    <submittedName>
        <fullName evidence="2">Uncharacterized protein</fullName>
    </submittedName>
</protein>
<reference evidence="2 3" key="1">
    <citation type="submission" date="2019-08" db="EMBL/GenBank/DDBJ databases">
        <title>Deep-cultivation of Planctomycetes and their phenomic and genomic characterization uncovers novel biology.</title>
        <authorList>
            <person name="Wiegand S."/>
            <person name="Jogler M."/>
            <person name="Boedeker C."/>
            <person name="Pinto D."/>
            <person name="Vollmers J."/>
            <person name="Rivas-Marin E."/>
            <person name="Kohn T."/>
            <person name="Peeters S.H."/>
            <person name="Heuer A."/>
            <person name="Rast P."/>
            <person name="Oberbeckmann S."/>
            <person name="Bunk B."/>
            <person name="Jeske O."/>
            <person name="Meyerdierks A."/>
            <person name="Storesund J.E."/>
            <person name="Kallscheuer N."/>
            <person name="Luecker S."/>
            <person name="Lage O.M."/>
            <person name="Pohl T."/>
            <person name="Merkel B.J."/>
            <person name="Hornburger P."/>
            <person name="Mueller R.-W."/>
            <person name="Bruemmer F."/>
            <person name="Labrenz M."/>
            <person name="Spormann A.M."/>
            <person name="Op den Camp H."/>
            <person name="Overmann J."/>
            <person name="Amann R."/>
            <person name="Jetten M.S.M."/>
            <person name="Mascher T."/>
            <person name="Medema M.H."/>
            <person name="Devos D.P."/>
            <person name="Kaster A.-K."/>
            <person name="Ovreas L."/>
            <person name="Rohde M."/>
            <person name="Galperin M.Y."/>
            <person name="Jogler C."/>
        </authorList>
    </citation>
    <scope>NUCLEOTIDE SEQUENCE [LARGE SCALE GENOMIC DNA]</scope>
    <source>
        <strain evidence="2 3">Pr1d</strain>
    </source>
</reference>
<evidence type="ECO:0000256" key="1">
    <source>
        <dbReference type="SAM" id="Phobius"/>
    </source>
</evidence>
<proteinExistence type="predicted"/>
<dbReference type="OrthoDB" id="274376at2"/>
<gene>
    <name evidence="2" type="ORF">Pr1d_38040</name>
</gene>
<organism evidence="2 3">
    <name type="scientific">Bythopirellula goksoeyrii</name>
    <dbReference type="NCBI Taxonomy" id="1400387"/>
    <lineage>
        <taxon>Bacteria</taxon>
        <taxon>Pseudomonadati</taxon>
        <taxon>Planctomycetota</taxon>
        <taxon>Planctomycetia</taxon>
        <taxon>Pirellulales</taxon>
        <taxon>Lacipirellulaceae</taxon>
        <taxon>Bythopirellula</taxon>
    </lineage>
</organism>
<dbReference type="AlphaFoldDB" id="A0A5B9QFP5"/>
<dbReference type="KEGG" id="bgok:Pr1d_38040"/>
<dbReference type="EMBL" id="CP042913">
    <property type="protein sequence ID" value="QEG36490.1"/>
    <property type="molecule type" value="Genomic_DNA"/>
</dbReference>
<keyword evidence="1" id="KW-0812">Transmembrane</keyword>
<keyword evidence="1" id="KW-0472">Membrane</keyword>
<evidence type="ECO:0000313" key="3">
    <source>
        <dbReference type="Proteomes" id="UP000323917"/>
    </source>
</evidence>